<reference evidence="4 5" key="1">
    <citation type="submission" date="2023-10" db="EMBL/GenBank/DDBJ databases">
        <title>Chromosome-scale genome assembly provides insights into flower coloration mechanisms of Canna indica.</title>
        <authorList>
            <person name="Li C."/>
        </authorList>
    </citation>
    <scope>NUCLEOTIDE SEQUENCE [LARGE SCALE GENOMIC DNA]</scope>
    <source>
        <tissue evidence="4">Flower</tissue>
    </source>
</reference>
<keyword evidence="3" id="KW-0560">Oxidoreductase</keyword>
<evidence type="ECO:0000313" key="5">
    <source>
        <dbReference type="Proteomes" id="UP001327560"/>
    </source>
</evidence>
<evidence type="ECO:0000313" key="4">
    <source>
        <dbReference type="EMBL" id="WOK94776.1"/>
    </source>
</evidence>
<evidence type="ECO:0000256" key="1">
    <source>
        <dbReference type="ARBA" id="ARBA00022630"/>
    </source>
</evidence>
<gene>
    <name evidence="4" type="ORF">Cni_G03481</name>
</gene>
<dbReference type="PANTHER" id="PTHR23023">
    <property type="entry name" value="DIMETHYLANILINE MONOOXYGENASE"/>
    <property type="match status" value="1"/>
</dbReference>
<keyword evidence="1" id="KW-0285">Flavoprotein</keyword>
<dbReference type="InterPro" id="IPR036691">
    <property type="entry name" value="Endo/exonu/phosph_ase_sf"/>
</dbReference>
<dbReference type="SUPFAM" id="SSF56219">
    <property type="entry name" value="DNase I-like"/>
    <property type="match status" value="1"/>
</dbReference>
<keyword evidence="5" id="KW-1185">Reference proteome</keyword>
<dbReference type="EMBL" id="CP136890">
    <property type="protein sequence ID" value="WOK94776.1"/>
    <property type="molecule type" value="Genomic_DNA"/>
</dbReference>
<dbReference type="Gene3D" id="3.60.10.10">
    <property type="entry name" value="Endonuclease/exonuclease/phosphatase"/>
    <property type="match status" value="1"/>
</dbReference>
<keyword evidence="4" id="KW-0503">Monooxygenase</keyword>
<evidence type="ECO:0000256" key="3">
    <source>
        <dbReference type="ARBA" id="ARBA00023002"/>
    </source>
</evidence>
<keyword evidence="2" id="KW-0274">FAD</keyword>
<accession>A0AAQ3JRE1</accession>
<evidence type="ECO:0000256" key="2">
    <source>
        <dbReference type="ARBA" id="ARBA00022827"/>
    </source>
</evidence>
<name>A0AAQ3JRE1_9LILI</name>
<dbReference type="Proteomes" id="UP001327560">
    <property type="component" value="Chromosome 1"/>
</dbReference>
<dbReference type="AlphaFoldDB" id="A0AAQ3JRE1"/>
<organism evidence="4 5">
    <name type="scientific">Canna indica</name>
    <name type="common">Indian-shot</name>
    <dbReference type="NCBI Taxonomy" id="4628"/>
    <lineage>
        <taxon>Eukaryota</taxon>
        <taxon>Viridiplantae</taxon>
        <taxon>Streptophyta</taxon>
        <taxon>Embryophyta</taxon>
        <taxon>Tracheophyta</taxon>
        <taxon>Spermatophyta</taxon>
        <taxon>Magnoliopsida</taxon>
        <taxon>Liliopsida</taxon>
        <taxon>Zingiberales</taxon>
        <taxon>Cannaceae</taxon>
        <taxon>Canna</taxon>
    </lineage>
</organism>
<sequence>MSAPNFGILFWNVRGISRSAKKYMCKRTCQDLNCSILALQETKLAVVSGIAIKQISGFKRPAFLSLDVVGLAGGQILAWNSDVWDMENSFCGQFILAASLVFKHFGFRLWVVSVYGPPHHSTRSSFFRELSTFINSYSEPMIMGGDFNTTLGRHERLNCTESLSNLHASDMRSKWISHFLDGQVKLPSIKCMEKDVLEWEKYMKRYTHKYFRGSCISSINIWYNDALCRDMGYNPKRKKGFLAEWFIPYNPADYADLS</sequence>
<dbReference type="InterPro" id="IPR050346">
    <property type="entry name" value="FMO-like"/>
</dbReference>
<protein>
    <submittedName>
        <fullName evidence="4">Flavin-containing monooxygenase 1</fullName>
    </submittedName>
</protein>
<dbReference type="GO" id="GO:0004497">
    <property type="term" value="F:monooxygenase activity"/>
    <property type="evidence" value="ECO:0007669"/>
    <property type="project" value="UniProtKB-KW"/>
</dbReference>
<proteinExistence type="predicted"/>